<evidence type="ECO:0000313" key="4">
    <source>
        <dbReference type="Proteomes" id="UP000811609"/>
    </source>
</evidence>
<reference evidence="3" key="1">
    <citation type="submission" date="2020-12" db="EMBL/GenBank/DDBJ databases">
        <title>WGS assembly of Carya illinoinensis cv. Pawnee.</title>
        <authorList>
            <person name="Platts A."/>
            <person name="Shu S."/>
            <person name="Wright S."/>
            <person name="Barry K."/>
            <person name="Edger P."/>
            <person name="Pires J.C."/>
            <person name="Schmutz J."/>
        </authorList>
    </citation>
    <scope>NUCLEOTIDE SEQUENCE</scope>
    <source>
        <tissue evidence="3">Leaf</tissue>
    </source>
</reference>
<keyword evidence="4" id="KW-1185">Reference proteome</keyword>
<protein>
    <submittedName>
        <fullName evidence="3">Uncharacterized protein</fullName>
    </submittedName>
</protein>
<sequence>MGDPLQEKNTAETLPDVTPLRTTEEKEESKLTEFQSEILQLAAVLNGDHFLSSFPDEMSSKMNVKEAHEYVEGVVARFKRASKEAIMLGVDESTIVDMRSSLTNRSSIHN</sequence>
<dbReference type="AlphaFoldDB" id="A0A8T1PYQ8"/>
<organism evidence="3 4">
    <name type="scientific">Carya illinoinensis</name>
    <name type="common">Pecan</name>
    <dbReference type="NCBI Taxonomy" id="32201"/>
    <lineage>
        <taxon>Eukaryota</taxon>
        <taxon>Viridiplantae</taxon>
        <taxon>Streptophyta</taxon>
        <taxon>Embryophyta</taxon>
        <taxon>Tracheophyta</taxon>
        <taxon>Spermatophyta</taxon>
        <taxon>Magnoliopsida</taxon>
        <taxon>eudicotyledons</taxon>
        <taxon>Gunneridae</taxon>
        <taxon>Pentapetalae</taxon>
        <taxon>rosids</taxon>
        <taxon>fabids</taxon>
        <taxon>Fagales</taxon>
        <taxon>Juglandaceae</taxon>
        <taxon>Carya</taxon>
    </lineage>
</organism>
<dbReference type="Proteomes" id="UP000811609">
    <property type="component" value="Chromosome 7"/>
</dbReference>
<dbReference type="Proteomes" id="UP000811609">
    <property type="component" value="Chromosome 13"/>
</dbReference>
<evidence type="ECO:0000256" key="1">
    <source>
        <dbReference type="SAM" id="MobiDB-lite"/>
    </source>
</evidence>
<dbReference type="EMBL" id="CM031821">
    <property type="protein sequence ID" value="KAG6632634.1"/>
    <property type="molecule type" value="Genomic_DNA"/>
</dbReference>
<proteinExistence type="predicted"/>
<dbReference type="EMBL" id="CM031815">
    <property type="protein sequence ID" value="KAG6646591.1"/>
    <property type="molecule type" value="Genomic_DNA"/>
</dbReference>
<feature type="region of interest" description="Disordered" evidence="1">
    <location>
        <begin position="1"/>
        <end position="31"/>
    </location>
</feature>
<feature type="compositionally biased region" description="Basic and acidic residues" evidence="1">
    <location>
        <begin position="1"/>
        <end position="10"/>
    </location>
</feature>
<dbReference type="OrthoDB" id="1662328at2759"/>
<name>A0A8T1PYQ8_CARIL</name>
<feature type="compositionally biased region" description="Basic and acidic residues" evidence="1">
    <location>
        <begin position="22"/>
        <end position="31"/>
    </location>
</feature>
<comment type="caution">
    <text evidence="3">The sequence shown here is derived from an EMBL/GenBank/DDBJ whole genome shotgun (WGS) entry which is preliminary data.</text>
</comment>
<evidence type="ECO:0000313" key="2">
    <source>
        <dbReference type="EMBL" id="KAG6632634.1"/>
    </source>
</evidence>
<gene>
    <name evidence="3" type="ORF">CIPAW_07G018200</name>
    <name evidence="2" type="ORF">CIPAW_13G172800</name>
</gene>
<evidence type="ECO:0000313" key="3">
    <source>
        <dbReference type="EMBL" id="KAG6646591.1"/>
    </source>
</evidence>
<accession>A0A8T1PYQ8</accession>